<comment type="caution">
    <text evidence="2">The sequence shown here is derived from an EMBL/GenBank/DDBJ whole genome shotgun (WGS) entry which is preliminary data.</text>
</comment>
<protein>
    <submittedName>
        <fullName evidence="2">Uncharacterized protein</fullName>
    </submittedName>
</protein>
<accession>A0AAV5UB91</accession>
<dbReference type="Proteomes" id="UP001432027">
    <property type="component" value="Unassembled WGS sequence"/>
</dbReference>
<evidence type="ECO:0000313" key="3">
    <source>
        <dbReference type="Proteomes" id="UP001432027"/>
    </source>
</evidence>
<dbReference type="AlphaFoldDB" id="A0AAV5UB91"/>
<evidence type="ECO:0000313" key="2">
    <source>
        <dbReference type="EMBL" id="GMT04072.1"/>
    </source>
</evidence>
<feature type="compositionally biased region" description="Basic and acidic residues" evidence="1">
    <location>
        <begin position="116"/>
        <end position="131"/>
    </location>
</feature>
<name>A0AAV5UB91_9BILA</name>
<feature type="compositionally biased region" description="Basic residues" evidence="1">
    <location>
        <begin position="87"/>
        <end position="99"/>
    </location>
</feature>
<feature type="region of interest" description="Disordered" evidence="1">
    <location>
        <begin position="41"/>
        <end position="137"/>
    </location>
</feature>
<dbReference type="EMBL" id="BTSX01000006">
    <property type="protein sequence ID" value="GMT04072.1"/>
    <property type="molecule type" value="Genomic_DNA"/>
</dbReference>
<proteinExistence type="predicted"/>
<keyword evidence="3" id="KW-1185">Reference proteome</keyword>
<organism evidence="2 3">
    <name type="scientific">Pristionchus entomophagus</name>
    <dbReference type="NCBI Taxonomy" id="358040"/>
    <lineage>
        <taxon>Eukaryota</taxon>
        <taxon>Metazoa</taxon>
        <taxon>Ecdysozoa</taxon>
        <taxon>Nematoda</taxon>
        <taxon>Chromadorea</taxon>
        <taxon>Rhabditida</taxon>
        <taxon>Rhabditina</taxon>
        <taxon>Diplogasteromorpha</taxon>
        <taxon>Diplogasteroidea</taxon>
        <taxon>Neodiplogasteridae</taxon>
        <taxon>Pristionchus</taxon>
    </lineage>
</organism>
<reference evidence="2" key="1">
    <citation type="submission" date="2023-10" db="EMBL/GenBank/DDBJ databases">
        <title>Genome assembly of Pristionchus species.</title>
        <authorList>
            <person name="Yoshida K."/>
            <person name="Sommer R.J."/>
        </authorList>
    </citation>
    <scope>NUCLEOTIDE SEQUENCE</scope>
    <source>
        <strain evidence="2">RS0144</strain>
    </source>
</reference>
<feature type="compositionally biased region" description="Acidic residues" evidence="1">
    <location>
        <begin position="67"/>
        <end position="78"/>
    </location>
</feature>
<sequence length="147" mass="17460">YRLPRLLFQKYVLKLNFNCFLCSAGQLWNSRAELIIRRRLKMDEESSGSRRTHRKNRAKRDAAEGGAPDDEQMEDIDRETDPDHITPRKKTRRGRKSGKKTSVEKKMSVNAQSSQQREETELEREEHRFVHQDISQSKMRKLLFTVR</sequence>
<evidence type="ECO:0000256" key="1">
    <source>
        <dbReference type="SAM" id="MobiDB-lite"/>
    </source>
</evidence>
<gene>
    <name evidence="2" type="ORF">PENTCL1PPCAC_26246</name>
</gene>
<feature type="non-terminal residue" evidence="2">
    <location>
        <position position="1"/>
    </location>
</feature>